<evidence type="ECO:0000313" key="4">
    <source>
        <dbReference type="Proteomes" id="UP000652761"/>
    </source>
</evidence>
<feature type="region of interest" description="Disordered" evidence="2">
    <location>
        <begin position="341"/>
        <end position="407"/>
    </location>
</feature>
<comment type="caution">
    <text evidence="3">The sequence shown here is derived from an EMBL/GenBank/DDBJ whole genome shotgun (WGS) entry which is preliminary data.</text>
</comment>
<feature type="non-terminal residue" evidence="3">
    <location>
        <position position="1"/>
    </location>
</feature>
<organism evidence="3 4">
    <name type="scientific">Colocasia esculenta</name>
    <name type="common">Wild taro</name>
    <name type="synonym">Arum esculentum</name>
    <dbReference type="NCBI Taxonomy" id="4460"/>
    <lineage>
        <taxon>Eukaryota</taxon>
        <taxon>Viridiplantae</taxon>
        <taxon>Streptophyta</taxon>
        <taxon>Embryophyta</taxon>
        <taxon>Tracheophyta</taxon>
        <taxon>Spermatophyta</taxon>
        <taxon>Magnoliopsida</taxon>
        <taxon>Liliopsida</taxon>
        <taxon>Araceae</taxon>
        <taxon>Aroideae</taxon>
        <taxon>Colocasieae</taxon>
        <taxon>Colocasia</taxon>
    </lineage>
</organism>
<keyword evidence="1" id="KW-0175">Coiled coil</keyword>
<reference evidence="3" key="1">
    <citation type="submission" date="2017-07" db="EMBL/GenBank/DDBJ databases">
        <title>Taro Niue Genome Assembly and Annotation.</title>
        <authorList>
            <person name="Atibalentja N."/>
            <person name="Keating K."/>
            <person name="Fields C.J."/>
        </authorList>
    </citation>
    <scope>NUCLEOTIDE SEQUENCE</scope>
    <source>
        <strain evidence="3">Niue_2</strain>
        <tissue evidence="3">Leaf</tissue>
    </source>
</reference>
<feature type="region of interest" description="Disordered" evidence="2">
    <location>
        <begin position="125"/>
        <end position="215"/>
    </location>
</feature>
<dbReference type="AlphaFoldDB" id="A0A843XTH0"/>
<evidence type="ECO:0008006" key="5">
    <source>
        <dbReference type="Google" id="ProtNLM"/>
    </source>
</evidence>
<feature type="coiled-coil region" evidence="1">
    <location>
        <begin position="475"/>
        <end position="552"/>
    </location>
</feature>
<evidence type="ECO:0000256" key="2">
    <source>
        <dbReference type="SAM" id="MobiDB-lite"/>
    </source>
</evidence>
<protein>
    <recommendedName>
        <fullName evidence="5">Aminotransferase-like plant mobile domain-containing protein</fullName>
    </recommendedName>
</protein>
<dbReference type="Proteomes" id="UP000652761">
    <property type="component" value="Unassembled WGS sequence"/>
</dbReference>
<gene>
    <name evidence="3" type="ORF">Taro_056422</name>
</gene>
<feature type="compositionally biased region" description="Low complexity" evidence="2">
    <location>
        <begin position="153"/>
        <end position="162"/>
    </location>
</feature>
<evidence type="ECO:0000256" key="1">
    <source>
        <dbReference type="SAM" id="Coils"/>
    </source>
</evidence>
<evidence type="ECO:0000313" key="3">
    <source>
        <dbReference type="EMBL" id="MQM23358.1"/>
    </source>
</evidence>
<proteinExistence type="predicted"/>
<accession>A0A843XTH0</accession>
<dbReference type="EMBL" id="NMUH01015975">
    <property type="protein sequence ID" value="MQM23358.1"/>
    <property type="molecule type" value="Genomic_DNA"/>
</dbReference>
<name>A0A843XTH0_COLES</name>
<feature type="compositionally biased region" description="Basic and acidic residues" evidence="2">
    <location>
        <begin position="183"/>
        <end position="193"/>
    </location>
</feature>
<sequence length="682" mass="72979">MAQTASSADNEVFVGALKPLSRPESSLATSGDRGEPPLVYFWWRHFLLDCGYPVDAALTSPILPSVSRAWERHLQHSIVRVGPREHISWIESGTILRHFWSAIAEAGKAVKVAFDRVVLPPTFSEAPRENFIPPKEMPKRDAPPARKRRASREASPSRSAARGKTPDPPSPAGAGTSTYGGDELAKNILREDVAPQGDEDYNPTFDGTPSPEGADIHLVASAEPDKTRTIFLRYVPVEVAVAEGIEHPVQAALVTGETPSLQAIQDLLLSGSEMELPGFSDFAPSILKGGGWQRALHSAMAVTSAAVLPTASPLEEGEVAQGVAGDADDGAEIAAEMMETSPPGATLSSAASTLPPLEGADGASLPSDTQAVGGGLPPPPSSSEAPLEGPFLFPEHGISWPDAPQRGQARGVEGMLDFFTVSAHTVMEEGSPPSVDAVRGFLERSTVAYQLRGCPRDPWMAIVDSLWSEVRRRHQEAAHHRVQELTAEIALAEQRLEALRSRRGGAVSSRLAEREAAFLGLAEGAAIAEAELTAVERECADSQAALSALQANLADSRRGGASVALGIFCLNFTFLAFIKHLIPEFGVDAGLFGLGSTTGPGPDPGAIDYRICHLGLAYHCGFDLVDQDGLLTKKEFYNPPFFRFVAMGFDLVDLDGLLTKKEFYKRPFLEFVAIEFDLVDLD</sequence>
<keyword evidence="4" id="KW-1185">Reference proteome</keyword>